<dbReference type="Proteomes" id="UP000828390">
    <property type="component" value="Unassembled WGS sequence"/>
</dbReference>
<comment type="caution">
    <text evidence="2">The sequence shown here is derived from an EMBL/GenBank/DDBJ whole genome shotgun (WGS) entry which is preliminary data.</text>
</comment>
<sequence length="59" mass="6390">MHEGAATTSANDGTVTEDLGNRSWPSLWSSSYRKKASSGENLRIISHPSKRCYASSSTD</sequence>
<dbReference type="EMBL" id="JAIWYP010000008">
    <property type="protein sequence ID" value="KAH3787092.1"/>
    <property type="molecule type" value="Genomic_DNA"/>
</dbReference>
<evidence type="ECO:0000313" key="3">
    <source>
        <dbReference type="Proteomes" id="UP000828390"/>
    </source>
</evidence>
<keyword evidence="3" id="KW-1185">Reference proteome</keyword>
<organism evidence="2 3">
    <name type="scientific">Dreissena polymorpha</name>
    <name type="common">Zebra mussel</name>
    <name type="synonym">Mytilus polymorpha</name>
    <dbReference type="NCBI Taxonomy" id="45954"/>
    <lineage>
        <taxon>Eukaryota</taxon>
        <taxon>Metazoa</taxon>
        <taxon>Spiralia</taxon>
        <taxon>Lophotrochozoa</taxon>
        <taxon>Mollusca</taxon>
        <taxon>Bivalvia</taxon>
        <taxon>Autobranchia</taxon>
        <taxon>Heteroconchia</taxon>
        <taxon>Euheterodonta</taxon>
        <taxon>Imparidentia</taxon>
        <taxon>Neoheterodontei</taxon>
        <taxon>Myida</taxon>
        <taxon>Dreissenoidea</taxon>
        <taxon>Dreissenidae</taxon>
        <taxon>Dreissena</taxon>
    </lineage>
</organism>
<evidence type="ECO:0000256" key="1">
    <source>
        <dbReference type="SAM" id="MobiDB-lite"/>
    </source>
</evidence>
<evidence type="ECO:0000313" key="2">
    <source>
        <dbReference type="EMBL" id="KAH3787092.1"/>
    </source>
</evidence>
<accession>A0A9D4EVN3</accession>
<name>A0A9D4EVN3_DREPO</name>
<dbReference type="AlphaFoldDB" id="A0A9D4EVN3"/>
<reference evidence="2" key="1">
    <citation type="journal article" date="2019" name="bioRxiv">
        <title>The Genome of the Zebra Mussel, Dreissena polymorpha: A Resource for Invasive Species Research.</title>
        <authorList>
            <person name="McCartney M.A."/>
            <person name="Auch B."/>
            <person name="Kono T."/>
            <person name="Mallez S."/>
            <person name="Zhang Y."/>
            <person name="Obille A."/>
            <person name="Becker A."/>
            <person name="Abrahante J.E."/>
            <person name="Garbe J."/>
            <person name="Badalamenti J.P."/>
            <person name="Herman A."/>
            <person name="Mangelson H."/>
            <person name="Liachko I."/>
            <person name="Sullivan S."/>
            <person name="Sone E.D."/>
            <person name="Koren S."/>
            <person name="Silverstein K.A.T."/>
            <person name="Beckman K.B."/>
            <person name="Gohl D.M."/>
        </authorList>
    </citation>
    <scope>NUCLEOTIDE SEQUENCE</scope>
    <source>
        <strain evidence="2">Duluth1</strain>
        <tissue evidence="2">Whole animal</tissue>
    </source>
</reference>
<feature type="region of interest" description="Disordered" evidence="1">
    <location>
        <begin position="1"/>
        <end position="59"/>
    </location>
</feature>
<feature type="compositionally biased region" description="Polar residues" evidence="1">
    <location>
        <begin position="1"/>
        <end position="14"/>
    </location>
</feature>
<proteinExistence type="predicted"/>
<gene>
    <name evidence="2" type="ORF">DPMN_165211</name>
</gene>
<protein>
    <submittedName>
        <fullName evidence="2">Uncharacterized protein</fullName>
    </submittedName>
</protein>
<reference evidence="2" key="2">
    <citation type="submission" date="2020-11" db="EMBL/GenBank/DDBJ databases">
        <authorList>
            <person name="McCartney M.A."/>
            <person name="Auch B."/>
            <person name="Kono T."/>
            <person name="Mallez S."/>
            <person name="Becker A."/>
            <person name="Gohl D.M."/>
            <person name="Silverstein K.A.T."/>
            <person name="Koren S."/>
            <person name="Bechman K.B."/>
            <person name="Herman A."/>
            <person name="Abrahante J.E."/>
            <person name="Garbe J."/>
        </authorList>
    </citation>
    <scope>NUCLEOTIDE SEQUENCE</scope>
    <source>
        <strain evidence="2">Duluth1</strain>
        <tissue evidence="2">Whole animal</tissue>
    </source>
</reference>